<evidence type="ECO:0000256" key="1">
    <source>
        <dbReference type="SAM" id="MobiDB-lite"/>
    </source>
</evidence>
<dbReference type="AlphaFoldDB" id="A0A1V1H7T7"/>
<protein>
    <submittedName>
        <fullName evidence="2">Uncharacterized protein</fullName>
    </submittedName>
</protein>
<dbReference type="EMBL" id="AP011474">
    <property type="protein sequence ID" value="BAX25125.1"/>
    <property type="molecule type" value="Genomic_DNA"/>
</dbReference>
<sequence>MISSEIAKKVSMKEGNQAPWIGKHSSELTRPGHRRAWWLCKDRRTSTISSPSWSIRCSRSRTLPRGRISSNTWSAYTPTPRARTDRFANTFPGASPSSPEPSADPIESVRASGRNLYRHVLRRRHRRAPARRLRLRVPRPLLKVRYV</sequence>
<gene>
    <name evidence="2" type="primary">OB_Ba0011H08.19</name>
</gene>
<organism evidence="2">
    <name type="scientific">Oryza brachyantha</name>
    <name type="common">malo sina</name>
    <dbReference type="NCBI Taxonomy" id="4533"/>
    <lineage>
        <taxon>Eukaryota</taxon>
        <taxon>Viridiplantae</taxon>
        <taxon>Streptophyta</taxon>
        <taxon>Embryophyta</taxon>
        <taxon>Tracheophyta</taxon>
        <taxon>Spermatophyta</taxon>
        <taxon>Magnoliopsida</taxon>
        <taxon>Liliopsida</taxon>
        <taxon>Poales</taxon>
        <taxon>Poaceae</taxon>
        <taxon>BOP clade</taxon>
        <taxon>Oryzoideae</taxon>
        <taxon>Oryzeae</taxon>
        <taxon>Oryzinae</taxon>
        <taxon>Oryza</taxon>
    </lineage>
</organism>
<evidence type="ECO:0000313" key="2">
    <source>
        <dbReference type="EMBL" id="BAX25125.1"/>
    </source>
</evidence>
<accession>A0A1V1H7T7</accession>
<reference evidence="2" key="1">
    <citation type="submission" date="2009-05" db="EMBL/GenBank/DDBJ databases">
        <title>Oryza sativa Japonica Group genomic DNA, chromosome 6, BAC clone:KMK0024M20, cultivar:Khau Mac Kho.</title>
        <authorList>
            <person name="Matsumoto T."/>
            <person name="Wu J."/>
            <person name="Kanamori H."/>
        </authorList>
    </citation>
    <scope>NUCLEOTIDE SEQUENCE</scope>
    <source>
        <strain evidence="2">IRGC 101232</strain>
    </source>
</reference>
<feature type="region of interest" description="Disordered" evidence="1">
    <location>
        <begin position="68"/>
        <end position="109"/>
    </location>
</feature>
<feature type="compositionally biased region" description="Polar residues" evidence="1">
    <location>
        <begin position="68"/>
        <end position="77"/>
    </location>
</feature>
<name>A0A1V1H7T7_ORYBR</name>
<feature type="compositionally biased region" description="Low complexity" evidence="1">
    <location>
        <begin position="92"/>
        <end position="108"/>
    </location>
</feature>
<proteinExistence type="predicted"/>